<evidence type="ECO:0000256" key="3">
    <source>
        <dbReference type="ARBA" id="ARBA00023125"/>
    </source>
</evidence>
<dbReference type="PANTHER" id="PTHR30419">
    <property type="entry name" value="HTH-TYPE TRANSCRIPTIONAL REGULATOR YBHD"/>
    <property type="match status" value="1"/>
</dbReference>
<dbReference type="AlphaFoldDB" id="A0A5E7CF91"/>
<dbReference type="PROSITE" id="PS50931">
    <property type="entry name" value="HTH_LYSR"/>
    <property type="match status" value="1"/>
</dbReference>
<dbReference type="SUPFAM" id="SSF46785">
    <property type="entry name" value="Winged helix' DNA-binding domain"/>
    <property type="match status" value="1"/>
</dbReference>
<dbReference type="InterPro" id="IPR036390">
    <property type="entry name" value="WH_DNA-bd_sf"/>
</dbReference>
<dbReference type="GO" id="GO:0005829">
    <property type="term" value="C:cytosol"/>
    <property type="evidence" value="ECO:0007669"/>
    <property type="project" value="TreeGrafter"/>
</dbReference>
<dbReference type="Gene3D" id="1.10.10.10">
    <property type="entry name" value="Winged helix-like DNA-binding domain superfamily/Winged helix DNA-binding domain"/>
    <property type="match status" value="1"/>
</dbReference>
<dbReference type="Pfam" id="PF00126">
    <property type="entry name" value="HTH_1"/>
    <property type="match status" value="1"/>
</dbReference>
<dbReference type="EMBL" id="CABVIB010000009">
    <property type="protein sequence ID" value="VVN94363.1"/>
    <property type="molecule type" value="Genomic_DNA"/>
</dbReference>
<evidence type="ECO:0000259" key="5">
    <source>
        <dbReference type="PROSITE" id="PS50931"/>
    </source>
</evidence>
<dbReference type="InterPro" id="IPR000847">
    <property type="entry name" value="LysR_HTH_N"/>
</dbReference>
<evidence type="ECO:0000313" key="7">
    <source>
        <dbReference type="Proteomes" id="UP000326018"/>
    </source>
</evidence>
<comment type="similarity">
    <text evidence="1">Belongs to the LysR transcriptional regulatory family.</text>
</comment>
<evidence type="ECO:0000313" key="6">
    <source>
        <dbReference type="EMBL" id="VVN94363.1"/>
    </source>
</evidence>
<gene>
    <name evidence="6" type="primary">cynR_4</name>
    <name evidence="6" type="ORF">PS712_02145</name>
</gene>
<protein>
    <submittedName>
        <fullName evidence="6">HTH-type transcriptional regulator CynR</fullName>
    </submittedName>
</protein>
<dbReference type="InterPro" id="IPR005119">
    <property type="entry name" value="LysR_subst-bd"/>
</dbReference>
<organism evidence="6 7">
    <name type="scientific">Pseudomonas fluorescens</name>
    <dbReference type="NCBI Taxonomy" id="294"/>
    <lineage>
        <taxon>Bacteria</taxon>
        <taxon>Pseudomonadati</taxon>
        <taxon>Pseudomonadota</taxon>
        <taxon>Gammaproteobacteria</taxon>
        <taxon>Pseudomonadales</taxon>
        <taxon>Pseudomonadaceae</taxon>
        <taxon>Pseudomonas</taxon>
    </lineage>
</organism>
<accession>A0A5E7CF91</accession>
<dbReference type="GO" id="GO:0003700">
    <property type="term" value="F:DNA-binding transcription factor activity"/>
    <property type="evidence" value="ECO:0007669"/>
    <property type="project" value="InterPro"/>
</dbReference>
<keyword evidence="4" id="KW-0804">Transcription</keyword>
<dbReference type="InterPro" id="IPR036388">
    <property type="entry name" value="WH-like_DNA-bd_sf"/>
</dbReference>
<proteinExistence type="inferred from homology"/>
<feature type="domain" description="HTH lysR-type" evidence="5">
    <location>
        <begin position="11"/>
        <end position="68"/>
    </location>
</feature>
<reference evidence="6 7" key="1">
    <citation type="submission" date="2019-09" db="EMBL/GenBank/DDBJ databases">
        <authorList>
            <person name="Chandra G."/>
            <person name="Truman W A."/>
        </authorList>
    </citation>
    <scope>NUCLEOTIDE SEQUENCE [LARGE SCALE GENOMIC DNA]</scope>
    <source>
        <strain evidence="6">PS712</strain>
    </source>
</reference>
<dbReference type="FunFam" id="1.10.10.10:FF:000001">
    <property type="entry name" value="LysR family transcriptional regulator"/>
    <property type="match status" value="1"/>
</dbReference>
<sequence length="319" mass="35398">MIDGITGWVPMELRHLRYFSALADTLNFTRAADRTHVTQSTLSHQIKQLEEELGVRLFDRIGKRVVITEAGDTLLAQVAPALRQIDIAVNSLSIPAGSMVGSVRIGATYSFNTRLVPQCVASFLSRNPGIRVTAEELSQARIVERLESDDLDLGIAYRPEGKHELWFEPLYNEEMVLVVNNEHPLAKRRCVRMVELHNVRMTLLPKTFNTRQQLDECFRAAGAEPLVVAEMNTIMPMLELIRHTDLAGIVGEKSIQLPDGLSVVALENPTPIRTPGLLWKRGGSDDIAIKTFASIVRRATETGAGKDLDRIGLLDTSTP</sequence>
<dbReference type="GO" id="GO:0003677">
    <property type="term" value="F:DNA binding"/>
    <property type="evidence" value="ECO:0007669"/>
    <property type="project" value="UniProtKB-KW"/>
</dbReference>
<evidence type="ECO:0000256" key="1">
    <source>
        <dbReference type="ARBA" id="ARBA00009437"/>
    </source>
</evidence>
<dbReference type="Gene3D" id="3.40.190.290">
    <property type="match status" value="1"/>
</dbReference>
<evidence type="ECO:0000256" key="4">
    <source>
        <dbReference type="ARBA" id="ARBA00023163"/>
    </source>
</evidence>
<dbReference type="SUPFAM" id="SSF53850">
    <property type="entry name" value="Periplasmic binding protein-like II"/>
    <property type="match status" value="1"/>
</dbReference>
<evidence type="ECO:0000256" key="2">
    <source>
        <dbReference type="ARBA" id="ARBA00023015"/>
    </source>
</evidence>
<dbReference type="PRINTS" id="PR00039">
    <property type="entry name" value="HTHLYSR"/>
</dbReference>
<keyword evidence="3" id="KW-0238">DNA-binding</keyword>
<dbReference type="Pfam" id="PF03466">
    <property type="entry name" value="LysR_substrate"/>
    <property type="match status" value="1"/>
</dbReference>
<name>A0A5E7CF91_PSEFL</name>
<dbReference type="InterPro" id="IPR050950">
    <property type="entry name" value="HTH-type_LysR_regulators"/>
</dbReference>
<dbReference type="Proteomes" id="UP000326018">
    <property type="component" value="Unassembled WGS sequence"/>
</dbReference>
<keyword evidence="2" id="KW-0805">Transcription regulation</keyword>